<name>A0A1E7NE85_KITAU</name>
<dbReference type="KEGG" id="kau:B6264_30335"/>
<dbReference type="EMBL" id="BMUB01000022">
    <property type="protein sequence ID" value="GGU99501.1"/>
    <property type="molecule type" value="Genomic_DNA"/>
</dbReference>
<reference evidence="4" key="4">
    <citation type="submission" date="2016-08" db="EMBL/GenBank/DDBJ databases">
        <title>Sequencing, assembly and comparative genomics of S. aureofaciens ATCC 10762.</title>
        <authorList>
            <person name="Gradnigo J.S."/>
            <person name="Johnson N."/>
            <person name="Somerville G.A."/>
        </authorList>
    </citation>
    <scope>NUCLEOTIDE SEQUENCE [LARGE SCALE GENOMIC DNA]</scope>
    <source>
        <strain evidence="4">ATCC 10762 / DSM 40127 / CCM 3239 / JCM 4008 / LMG 5968 / NBRC 12843 / NCIMB 8234 / A-377</strain>
    </source>
</reference>
<accession>A0A8H9HXQ3</accession>
<dbReference type="Proteomes" id="UP000037395">
    <property type="component" value="Unassembled WGS sequence"/>
</dbReference>
<dbReference type="RefSeq" id="WP_030557387.1">
    <property type="nucleotide sequence ID" value="NZ_BMUB01000022.1"/>
</dbReference>
<dbReference type="EMBL" id="JPRF03000002">
    <property type="protein sequence ID" value="OEV39010.1"/>
    <property type="molecule type" value="Genomic_DNA"/>
</dbReference>
<reference evidence="2" key="5">
    <citation type="submission" date="2020-09" db="EMBL/GenBank/DDBJ databases">
        <authorList>
            <person name="Sun Q."/>
            <person name="Ohkuma M."/>
        </authorList>
    </citation>
    <scope>NUCLEOTIDE SEQUENCE</scope>
    <source>
        <strain evidence="2">JCM 4434</strain>
    </source>
</reference>
<protein>
    <submittedName>
        <fullName evidence="3">Uncharacterized protein</fullName>
    </submittedName>
</protein>
<dbReference type="Proteomes" id="UP000610124">
    <property type="component" value="Unassembled WGS sequence"/>
</dbReference>
<evidence type="ECO:0000256" key="1">
    <source>
        <dbReference type="SAM" id="Phobius"/>
    </source>
</evidence>
<keyword evidence="1" id="KW-0812">Transmembrane</keyword>
<proteinExistence type="predicted"/>
<evidence type="ECO:0000313" key="4">
    <source>
        <dbReference type="Proteomes" id="UP000037395"/>
    </source>
</evidence>
<organism evidence="3 4">
    <name type="scientific">Kitasatospora aureofaciens</name>
    <name type="common">Streptomyces aureofaciens</name>
    <dbReference type="NCBI Taxonomy" id="1894"/>
    <lineage>
        <taxon>Bacteria</taxon>
        <taxon>Bacillati</taxon>
        <taxon>Actinomycetota</taxon>
        <taxon>Actinomycetes</taxon>
        <taxon>Kitasatosporales</taxon>
        <taxon>Streptomycetaceae</taxon>
        <taxon>Kitasatospora</taxon>
    </lineage>
</organism>
<evidence type="ECO:0000313" key="3">
    <source>
        <dbReference type="EMBL" id="OEV39010.1"/>
    </source>
</evidence>
<gene>
    <name evidence="2" type="ORF">GCM10010502_62470</name>
    <name evidence="3" type="ORF">HS99_0018065</name>
</gene>
<dbReference type="AlphaFoldDB" id="A0A1E7NE85"/>
<dbReference type="OrthoDB" id="4336043at2"/>
<accession>A0A1E7NE85</accession>
<comment type="caution">
    <text evidence="3">The sequence shown here is derived from an EMBL/GenBank/DDBJ whole genome shotgun (WGS) entry which is preliminary data.</text>
</comment>
<sequence>MAWSISRDTRLAELRQLHHARSATLANSVPGTFAHDGLTKECDAIYAEIKRLEASRGISPKAVLLALAVLALLVYSLSH</sequence>
<reference evidence="2" key="1">
    <citation type="journal article" date="2014" name="Int. J. Syst. Evol. Microbiol.">
        <title>Complete genome sequence of Corynebacterium casei LMG S-19264T (=DSM 44701T), isolated from a smear-ripened cheese.</title>
        <authorList>
            <consortium name="US DOE Joint Genome Institute (JGI-PGF)"/>
            <person name="Walter F."/>
            <person name="Albersmeier A."/>
            <person name="Kalinowski J."/>
            <person name="Ruckert C."/>
        </authorList>
    </citation>
    <scope>NUCLEOTIDE SEQUENCE</scope>
    <source>
        <strain evidence="2">JCM 4434</strain>
    </source>
</reference>
<reference evidence="3" key="3">
    <citation type="submission" date="2016-08" db="EMBL/GenBank/DDBJ databases">
        <title>Sequencing, Assembly and Comparative Genomics of S. aureofaciens ATCC 10762.</title>
        <authorList>
            <person name="Gradnigo J.S."/>
            <person name="Johnson N."/>
            <person name="Somerville G.A."/>
        </authorList>
    </citation>
    <scope>NUCLEOTIDE SEQUENCE [LARGE SCALE GENOMIC DNA]</scope>
    <source>
        <strain evidence="3">ATCC 10762</strain>
    </source>
</reference>
<feature type="transmembrane region" description="Helical" evidence="1">
    <location>
        <begin position="58"/>
        <end position="77"/>
    </location>
</feature>
<keyword evidence="1" id="KW-0472">Membrane</keyword>
<keyword evidence="1" id="KW-1133">Transmembrane helix</keyword>
<evidence type="ECO:0000313" key="2">
    <source>
        <dbReference type="EMBL" id="GGU99501.1"/>
    </source>
</evidence>
<keyword evidence="4" id="KW-1185">Reference proteome</keyword>
<dbReference type="GeneID" id="97489188"/>
<reference evidence="3 4" key="2">
    <citation type="submission" date="2014-07" db="EMBL/GenBank/DDBJ databases">
        <authorList>
            <person name="Zhang J.E."/>
            <person name="Yang H."/>
            <person name="Guo J."/>
            <person name="Deng Z."/>
            <person name="Luo H."/>
            <person name="Luo M."/>
            <person name="Zhao B."/>
        </authorList>
    </citation>
    <scope>NUCLEOTIDE SEQUENCE [LARGE SCALE GENOMIC DNA]</scope>
    <source>
        <strain evidence="3">ATCC 10762</strain>
        <strain evidence="4">ATCC 10762 / DSM 40127 / CCM 3239 / JCM 4008 / LMG 5968 / NBRC 12843 / NCIMB 8234 / A-377</strain>
    </source>
</reference>